<proteinExistence type="inferred from homology"/>
<dbReference type="Gene3D" id="1.10.3580.10">
    <property type="entry name" value="ATP12 ATPase"/>
    <property type="match status" value="1"/>
</dbReference>
<dbReference type="Proteomes" id="UP000619033">
    <property type="component" value="Unassembled WGS sequence"/>
</dbReference>
<name>A0A8J7MQS6_9RHOB</name>
<comment type="caution">
    <text evidence="4">The sequence shown here is derived from an EMBL/GenBank/DDBJ whole genome shotgun (WGS) entry which is preliminary data.</text>
</comment>
<keyword evidence="3" id="KW-0143">Chaperone</keyword>
<dbReference type="SUPFAM" id="SSF160909">
    <property type="entry name" value="ATP12-like"/>
    <property type="match status" value="1"/>
</dbReference>
<dbReference type="RefSeq" id="WP_202660245.1">
    <property type="nucleotide sequence ID" value="NZ_JAESVP010000004.1"/>
</dbReference>
<keyword evidence="2" id="KW-0809">Transit peptide</keyword>
<evidence type="ECO:0000313" key="4">
    <source>
        <dbReference type="EMBL" id="MBL4928443.1"/>
    </source>
</evidence>
<dbReference type="InterPro" id="IPR011419">
    <property type="entry name" value="ATP12_ATP_synth-F1-assembly"/>
</dbReference>
<organism evidence="4 5">
    <name type="scientific">Fuscibacter oryzae</name>
    <dbReference type="NCBI Taxonomy" id="2803939"/>
    <lineage>
        <taxon>Bacteria</taxon>
        <taxon>Pseudomonadati</taxon>
        <taxon>Pseudomonadota</taxon>
        <taxon>Alphaproteobacteria</taxon>
        <taxon>Rhodobacterales</taxon>
        <taxon>Paracoccaceae</taxon>
        <taxon>Fuscibacter</taxon>
    </lineage>
</organism>
<dbReference type="InterPro" id="IPR023335">
    <property type="entry name" value="ATP12_ortho_dom_sf"/>
</dbReference>
<dbReference type="AlphaFoldDB" id="A0A8J7MQS6"/>
<keyword evidence="5" id="KW-1185">Reference proteome</keyword>
<comment type="similarity">
    <text evidence="1">Belongs to the ATP12 family.</text>
</comment>
<evidence type="ECO:0000256" key="1">
    <source>
        <dbReference type="ARBA" id="ARBA00008231"/>
    </source>
</evidence>
<accession>A0A8J7MQS6</accession>
<dbReference type="GO" id="GO:0043461">
    <property type="term" value="P:proton-transporting ATP synthase complex assembly"/>
    <property type="evidence" value="ECO:0007669"/>
    <property type="project" value="InterPro"/>
</dbReference>
<dbReference type="PANTHER" id="PTHR21013">
    <property type="entry name" value="ATP SYNTHASE MITOCHONDRIAL F1 COMPLEX ASSEMBLY FACTOR 2/ATP12 PROTEIN, MITOCHONDRIAL PRECURSOR"/>
    <property type="match status" value="1"/>
</dbReference>
<protein>
    <submittedName>
        <fullName evidence="4">ATPase</fullName>
    </submittedName>
</protein>
<evidence type="ECO:0000256" key="2">
    <source>
        <dbReference type="ARBA" id="ARBA00022946"/>
    </source>
</evidence>
<dbReference type="Pfam" id="PF07542">
    <property type="entry name" value="ATP12"/>
    <property type="match status" value="1"/>
</dbReference>
<reference evidence="4" key="1">
    <citation type="submission" date="2021-01" db="EMBL/GenBank/DDBJ databases">
        <title>Genome seq and assembly of Tabrizicola sp. KVB23.</title>
        <authorList>
            <person name="Chhetri G."/>
        </authorList>
    </citation>
    <scope>NUCLEOTIDE SEQUENCE</scope>
    <source>
        <strain evidence="4">KVB23</strain>
    </source>
</reference>
<dbReference type="Gene3D" id="3.30.2180.10">
    <property type="entry name" value="ATP12-like"/>
    <property type="match status" value="1"/>
</dbReference>
<sequence>MSAWKPKRFWKDAVAEACDGGFTVRLDGKPVKTPAKAAFVLPSMAMARAAAAEWAAQDDVVRPETMPVTRAANSAIDKLGHQFAEVVDLLAEYGGSDLLCYRATGPQALIDRQAAAWDPLLAWARSDLGVELRVTSGVMHVAQPPEALARLRAELAAATPFELAALHDMIAITGSLILGLAVARGHLSAAEAFSKSRIDEHWQIELWGEDEDAAKIEAAKAAALEEAARFHALCC</sequence>
<dbReference type="PANTHER" id="PTHR21013:SF10">
    <property type="entry name" value="ATP SYNTHASE MITOCHONDRIAL F1 COMPLEX ASSEMBLY FACTOR 2"/>
    <property type="match status" value="1"/>
</dbReference>
<gene>
    <name evidence="4" type="ORF">JI744_10035</name>
</gene>
<dbReference type="InterPro" id="IPR042272">
    <property type="entry name" value="ATP12_ATP_synth-F1-assembly_N"/>
</dbReference>
<evidence type="ECO:0000256" key="3">
    <source>
        <dbReference type="ARBA" id="ARBA00023186"/>
    </source>
</evidence>
<evidence type="ECO:0000313" key="5">
    <source>
        <dbReference type="Proteomes" id="UP000619033"/>
    </source>
</evidence>
<dbReference type="EMBL" id="JAESVP010000004">
    <property type="protein sequence ID" value="MBL4928443.1"/>
    <property type="molecule type" value="Genomic_DNA"/>
</dbReference>